<sequence length="360" mass="40763">MVMNRVGILLDSSILRGIPAGRTKQESLACYELAAASCGLTVCFLRLEDVDLLTGKCKAYIRKNQRYQMHHIEIPKVIHNRAMHFSKISHYLIAGLIQRGIPIFNVRNRYGKDEIYRLLMNNTELSDHLPETELASTETIQRMLERHRDLILKPVSSSIGKGIMRIIHEHGNGEIFITSARDKKQNHYPMRKGELPAAVYAHIREKNYLVQERIPLAAYEGRPIDLRVSVQRGSAGCWNVTGMYAKVAPPDHFVTNVAQGGMALPYDVIHPFVLPSHSLPALVQQIHHLAVTAARHLSHTLPGLADLGFDMALTSEGEIYFIECNGRDQRYGFRKAGMDKEWLESYRTPIAYARFLLDQG</sequence>
<dbReference type="Proteomes" id="UP001236415">
    <property type="component" value="Chromosome"/>
</dbReference>
<dbReference type="PANTHER" id="PTHR21621:SF2">
    <property type="entry name" value="COENZYME GAMMA-F420-2:ALPHA-L-GLUTAMATE LIGASE"/>
    <property type="match status" value="1"/>
</dbReference>
<gene>
    <name evidence="1" type="ORF">QPK24_19680</name>
</gene>
<reference evidence="1 2" key="1">
    <citation type="submission" date="2023-06" db="EMBL/GenBank/DDBJ databases">
        <title>Paenibacillus polygonum sp. nov., an endophytic bacterium, isolated from Polygonum lapathifolium L. in Nanji Wetland National Nature Reserve, South of Poyang Lake, Jiangxi Province, China.</title>
        <authorList>
            <person name="Yu Z."/>
        </authorList>
    </citation>
    <scope>NUCLEOTIDE SEQUENCE [LARGE SCALE GENOMIC DNA]</scope>
    <source>
        <strain evidence="1 2">C31</strain>
    </source>
</reference>
<proteinExistence type="predicted"/>
<evidence type="ECO:0000313" key="1">
    <source>
        <dbReference type="EMBL" id="WIV18564.1"/>
    </source>
</evidence>
<protein>
    <submittedName>
        <fullName evidence="1">YheC/YheD family protein</fullName>
    </submittedName>
</protein>
<keyword evidence="2" id="KW-1185">Reference proteome</keyword>
<name>A0ABY8X3K7_9BACL</name>
<dbReference type="PANTHER" id="PTHR21621">
    <property type="entry name" value="RIBOSOMAL PROTEIN S6 MODIFICATION PROTEIN"/>
    <property type="match status" value="1"/>
</dbReference>
<dbReference type="Gene3D" id="3.30.470.20">
    <property type="entry name" value="ATP-grasp fold, B domain"/>
    <property type="match status" value="1"/>
</dbReference>
<dbReference type="SUPFAM" id="SSF56059">
    <property type="entry name" value="Glutathione synthetase ATP-binding domain-like"/>
    <property type="match status" value="1"/>
</dbReference>
<dbReference type="Pfam" id="PF14398">
    <property type="entry name" value="ATPgrasp_YheCD"/>
    <property type="match status" value="1"/>
</dbReference>
<accession>A0ABY8X3K7</accession>
<evidence type="ECO:0000313" key="2">
    <source>
        <dbReference type="Proteomes" id="UP001236415"/>
    </source>
</evidence>
<dbReference type="EMBL" id="CP127162">
    <property type="protein sequence ID" value="WIV18564.1"/>
    <property type="molecule type" value="Genomic_DNA"/>
</dbReference>
<dbReference type="InterPro" id="IPR026838">
    <property type="entry name" value="YheC/D"/>
</dbReference>
<dbReference type="RefSeq" id="WP_285744038.1">
    <property type="nucleotide sequence ID" value="NZ_CP127162.1"/>
</dbReference>
<organism evidence="1 2">
    <name type="scientific">Paenibacillus polygoni</name>
    <dbReference type="NCBI Taxonomy" id="3050112"/>
    <lineage>
        <taxon>Bacteria</taxon>
        <taxon>Bacillati</taxon>
        <taxon>Bacillota</taxon>
        <taxon>Bacilli</taxon>
        <taxon>Bacillales</taxon>
        <taxon>Paenibacillaceae</taxon>
        <taxon>Paenibacillus</taxon>
    </lineage>
</organism>